<keyword evidence="1" id="KW-0812">Transmembrane</keyword>
<proteinExistence type="predicted"/>
<keyword evidence="1" id="KW-0472">Membrane</keyword>
<accession>A0A183CQF2</accession>
<sequence>MKTHSFVRASLATSDKIGQNAKVVGVFLMLLSVGQAIPVKDGLESKVETADGSSGLLIVLLAAAAVLLLLLLLGGGGGGAFLLWKRRRQHRRAPTPRTPAIEIEGPSDETEMVEMSPPRRWEAYPGAWNTATGSFKGGQALF</sequence>
<feature type="transmembrane region" description="Helical" evidence="1">
    <location>
        <begin position="21"/>
        <end position="37"/>
    </location>
</feature>
<reference evidence="3" key="2">
    <citation type="submission" date="2016-06" db="UniProtKB">
        <authorList>
            <consortium name="WormBaseParasite"/>
        </authorList>
    </citation>
    <scope>IDENTIFICATION</scope>
</reference>
<reference evidence="2" key="1">
    <citation type="submission" date="2014-05" db="EMBL/GenBank/DDBJ databases">
        <title>The genome and life-stage specific transcriptomes of Globodera pallida elucidate key aspects of plant parasitism by a cyst nematode.</title>
        <authorList>
            <person name="Cotton J.A."/>
            <person name="Lilley C.J."/>
            <person name="Jones L.M."/>
            <person name="Kikuchi T."/>
            <person name="Reid A.J."/>
            <person name="Thorpe P."/>
            <person name="Tsai I.J."/>
            <person name="Beasley H."/>
            <person name="Blok V."/>
            <person name="Cock P.J.A."/>
            <person name="Van den Akker S.E."/>
            <person name="Holroyd N."/>
            <person name="Hunt M."/>
            <person name="Mantelin S."/>
            <person name="Naghra H."/>
            <person name="Pain A."/>
            <person name="Palomares-Rius J.E."/>
            <person name="Zarowiecki M."/>
            <person name="Berriman M."/>
            <person name="Jones J.T."/>
            <person name="Urwin P.E."/>
        </authorList>
    </citation>
    <scope>NUCLEOTIDE SEQUENCE [LARGE SCALE GENOMIC DNA]</scope>
    <source>
        <strain evidence="2">Lindley</strain>
    </source>
</reference>
<keyword evidence="1" id="KW-1133">Transmembrane helix</keyword>
<keyword evidence="2" id="KW-1185">Reference proteome</keyword>
<dbReference type="WBParaSite" id="GPLIN_001511000">
    <property type="protein sequence ID" value="GPLIN_001511000"/>
    <property type="gene ID" value="GPLIN_001511000"/>
</dbReference>
<evidence type="ECO:0000313" key="2">
    <source>
        <dbReference type="Proteomes" id="UP000050741"/>
    </source>
</evidence>
<protein>
    <submittedName>
        <fullName evidence="3">Transmembrane protein</fullName>
    </submittedName>
</protein>
<feature type="transmembrane region" description="Helical" evidence="1">
    <location>
        <begin position="57"/>
        <end position="84"/>
    </location>
</feature>
<dbReference type="Proteomes" id="UP000050741">
    <property type="component" value="Unassembled WGS sequence"/>
</dbReference>
<evidence type="ECO:0000256" key="1">
    <source>
        <dbReference type="SAM" id="Phobius"/>
    </source>
</evidence>
<name>A0A183CQF2_GLOPA</name>
<evidence type="ECO:0000313" key="3">
    <source>
        <dbReference type="WBParaSite" id="GPLIN_001511000"/>
    </source>
</evidence>
<dbReference type="AlphaFoldDB" id="A0A183CQF2"/>
<organism evidence="2 3">
    <name type="scientific">Globodera pallida</name>
    <name type="common">Potato cyst nematode worm</name>
    <name type="synonym">Heterodera pallida</name>
    <dbReference type="NCBI Taxonomy" id="36090"/>
    <lineage>
        <taxon>Eukaryota</taxon>
        <taxon>Metazoa</taxon>
        <taxon>Ecdysozoa</taxon>
        <taxon>Nematoda</taxon>
        <taxon>Chromadorea</taxon>
        <taxon>Rhabditida</taxon>
        <taxon>Tylenchina</taxon>
        <taxon>Tylenchomorpha</taxon>
        <taxon>Tylenchoidea</taxon>
        <taxon>Heteroderidae</taxon>
        <taxon>Heteroderinae</taxon>
        <taxon>Globodera</taxon>
    </lineage>
</organism>